<gene>
    <name evidence="7" type="ORF">O181_098010</name>
</gene>
<protein>
    <recommendedName>
        <fullName evidence="9">HAT C-terminal dimerisation domain-containing protein</fullName>
    </recommendedName>
</protein>
<keyword evidence="8" id="KW-1185">Reference proteome</keyword>
<keyword evidence="5" id="KW-0539">Nucleus</keyword>
<dbReference type="EMBL" id="AVOT02066500">
    <property type="protein sequence ID" value="MBW0558295.1"/>
    <property type="molecule type" value="Genomic_DNA"/>
</dbReference>
<keyword evidence="4" id="KW-0862">Zinc</keyword>
<dbReference type="InterPro" id="IPR012337">
    <property type="entry name" value="RNaseH-like_sf"/>
</dbReference>
<evidence type="ECO:0000256" key="3">
    <source>
        <dbReference type="ARBA" id="ARBA00022771"/>
    </source>
</evidence>
<evidence type="ECO:0000313" key="7">
    <source>
        <dbReference type="EMBL" id="MBW0558295.1"/>
    </source>
</evidence>
<accession>A0A9Q3JAQ3</accession>
<dbReference type="OrthoDB" id="3259198at2759"/>
<evidence type="ECO:0000256" key="1">
    <source>
        <dbReference type="ARBA" id="ARBA00004123"/>
    </source>
</evidence>
<evidence type="ECO:0008006" key="9">
    <source>
        <dbReference type="Google" id="ProtNLM"/>
    </source>
</evidence>
<evidence type="ECO:0000256" key="2">
    <source>
        <dbReference type="ARBA" id="ARBA00022723"/>
    </source>
</evidence>
<organism evidence="7 8">
    <name type="scientific">Austropuccinia psidii MF-1</name>
    <dbReference type="NCBI Taxonomy" id="1389203"/>
    <lineage>
        <taxon>Eukaryota</taxon>
        <taxon>Fungi</taxon>
        <taxon>Dikarya</taxon>
        <taxon>Basidiomycota</taxon>
        <taxon>Pucciniomycotina</taxon>
        <taxon>Pucciniomycetes</taxon>
        <taxon>Pucciniales</taxon>
        <taxon>Sphaerophragmiaceae</taxon>
        <taxon>Austropuccinia</taxon>
    </lineage>
</organism>
<reference evidence="7" key="1">
    <citation type="submission" date="2021-03" db="EMBL/GenBank/DDBJ databases">
        <title>Draft genome sequence of rust myrtle Austropuccinia psidii MF-1, a brazilian biotype.</title>
        <authorList>
            <person name="Quecine M.C."/>
            <person name="Pachon D.M.R."/>
            <person name="Bonatelli M.L."/>
            <person name="Correr F.H."/>
            <person name="Franceschini L.M."/>
            <person name="Leite T.F."/>
            <person name="Margarido G.R.A."/>
            <person name="Almeida C.A."/>
            <person name="Ferrarezi J.A."/>
            <person name="Labate C.A."/>
        </authorList>
    </citation>
    <scope>NUCLEOTIDE SEQUENCE</scope>
    <source>
        <strain evidence="7">MF-1</strain>
    </source>
</reference>
<dbReference type="GO" id="GO:0005634">
    <property type="term" value="C:nucleus"/>
    <property type="evidence" value="ECO:0007669"/>
    <property type="project" value="UniProtKB-SubCell"/>
</dbReference>
<dbReference type="GO" id="GO:0008270">
    <property type="term" value="F:zinc ion binding"/>
    <property type="evidence" value="ECO:0007669"/>
    <property type="project" value="UniProtKB-KW"/>
</dbReference>
<evidence type="ECO:0000256" key="4">
    <source>
        <dbReference type="ARBA" id="ARBA00022833"/>
    </source>
</evidence>
<dbReference type="PANTHER" id="PTHR46481:SF10">
    <property type="entry name" value="ZINC FINGER BED DOMAIN-CONTAINING PROTEIN 39"/>
    <property type="match status" value="1"/>
</dbReference>
<evidence type="ECO:0000256" key="5">
    <source>
        <dbReference type="ARBA" id="ARBA00023242"/>
    </source>
</evidence>
<dbReference type="SUPFAM" id="SSF53098">
    <property type="entry name" value="Ribonuclease H-like"/>
    <property type="match status" value="1"/>
</dbReference>
<dbReference type="AlphaFoldDB" id="A0A9Q3JAQ3"/>
<proteinExistence type="predicted"/>
<sequence>MPPEDHSSDYIDDEEDCTANFHGDYEKYPPQPSRSHQKRRPICSSVYDYYEDMIPGGDYLSIIHSNKIGILGKNTSNLNKHRTCCVGRFSAWEKKCPGSIDPNLGAKMAAEESDTLMKDLVKALVAIQVSFSIFATDRMQSIFQRICPGFPWPKRRQIASLASQLYYKSKQAIIDEVWSLPSETTISAAIDCWTTKDQSESYMAMVIQWINPSTYMFHKKLLCFDTMGGSHSGVKLAWKFLESLSERGMLRRLYSITGDNAANNTTMMGCLERKFNGIRLTWPKDERFHCCACHVLNLVAKDFLAQMGQLTDEDSSFLDDYLAVHRAPIEDSEDEESPTMTKLNDTIAKVQKNAGIRLPKRGVRPLNQRNLETKDNLGDFQLINGNEPNNPGAHLATYEPEPLSSANKSIVRALRDLCSHIQGSPKQRQAFIQARDKTRDPKLLPINIPMTRWNYFLLQRKRAESLRLSIQLYTATPEGSRYKLSDEIWSSIKFMHPILSLIEQSCNVFQSKAPTKHLVLPYYHVILKRLSHYAQVSPPTWHNECVAASSKLKKYYNYKMQNNDTLTATLLNPKYHKEIFKCLGVPGERSRMIIEFLCQE</sequence>
<dbReference type="Proteomes" id="UP000765509">
    <property type="component" value="Unassembled WGS sequence"/>
</dbReference>
<comment type="caution">
    <text evidence="7">The sequence shown here is derived from an EMBL/GenBank/DDBJ whole genome shotgun (WGS) entry which is preliminary data.</text>
</comment>
<evidence type="ECO:0000313" key="8">
    <source>
        <dbReference type="Proteomes" id="UP000765509"/>
    </source>
</evidence>
<dbReference type="PANTHER" id="PTHR46481">
    <property type="entry name" value="ZINC FINGER BED DOMAIN-CONTAINING PROTEIN 4"/>
    <property type="match status" value="1"/>
</dbReference>
<dbReference type="InterPro" id="IPR052035">
    <property type="entry name" value="ZnF_BED_domain_contain"/>
</dbReference>
<feature type="region of interest" description="Disordered" evidence="6">
    <location>
        <begin position="1"/>
        <end position="39"/>
    </location>
</feature>
<comment type="subcellular location">
    <subcellularLocation>
        <location evidence="1">Nucleus</location>
    </subcellularLocation>
</comment>
<evidence type="ECO:0000256" key="6">
    <source>
        <dbReference type="SAM" id="MobiDB-lite"/>
    </source>
</evidence>
<keyword evidence="2" id="KW-0479">Metal-binding</keyword>
<name>A0A9Q3JAQ3_9BASI</name>
<keyword evidence="3" id="KW-0863">Zinc-finger</keyword>